<dbReference type="PROSITE" id="PS50893">
    <property type="entry name" value="ABC_TRANSPORTER_2"/>
    <property type="match status" value="1"/>
</dbReference>
<dbReference type="InterPro" id="IPR050095">
    <property type="entry name" value="ECF_ABC_transporter_ATP-bd"/>
</dbReference>
<dbReference type="Pfam" id="PF00005">
    <property type="entry name" value="ABC_tran"/>
    <property type="match status" value="1"/>
</dbReference>
<gene>
    <name evidence="6" type="ORF">JIV24_12060</name>
</gene>
<dbReference type="RefSeq" id="WP_200465297.1">
    <property type="nucleotide sequence ID" value="NZ_JAENRR010000026.1"/>
</dbReference>
<keyword evidence="3" id="KW-0547">Nucleotide-binding</keyword>
<dbReference type="InterPro" id="IPR003593">
    <property type="entry name" value="AAA+_ATPase"/>
</dbReference>
<dbReference type="GO" id="GO:0005524">
    <property type="term" value="F:ATP binding"/>
    <property type="evidence" value="ECO:0007669"/>
    <property type="project" value="UniProtKB-KW"/>
</dbReference>
<dbReference type="PANTHER" id="PTHR43553:SF24">
    <property type="entry name" value="ENERGY-COUPLING FACTOR TRANSPORTER ATP-BINDING PROTEIN ECFA1"/>
    <property type="match status" value="1"/>
</dbReference>
<organism evidence="6 7">
    <name type="scientific">Carboxylicivirga marina</name>
    <dbReference type="NCBI Taxonomy" id="2800988"/>
    <lineage>
        <taxon>Bacteria</taxon>
        <taxon>Pseudomonadati</taxon>
        <taxon>Bacteroidota</taxon>
        <taxon>Bacteroidia</taxon>
        <taxon>Marinilabiliales</taxon>
        <taxon>Marinilabiliaceae</taxon>
        <taxon>Carboxylicivirga</taxon>
    </lineage>
</organism>
<proteinExistence type="inferred from homology"/>
<dbReference type="InterPro" id="IPR027417">
    <property type="entry name" value="P-loop_NTPase"/>
</dbReference>
<keyword evidence="7" id="KW-1185">Reference proteome</keyword>
<evidence type="ECO:0000256" key="4">
    <source>
        <dbReference type="ARBA" id="ARBA00022840"/>
    </source>
</evidence>
<keyword evidence="2" id="KW-0813">Transport</keyword>
<sequence>MDQVLQLRHISYSYSSGNKALQDVSLSVNKGERIALMGANGSGKSSLFLVLTGIIMPNEGHYFLKGKSFRYCRRLRQELCKTIGFVFQDPEVQVVSNQVFEDVAFGLRNMRLSDEEVEYRTHQYLELTGILHLKDKLIHTLSYGQKKQVALAGVLAMEPEVILLDEPFAWLDYRQSKRLLTLLNQLTKMGKTLIVSTHDSEFANQWAQRAWVMKDGALEADLPTENLFNNAQLVDKLDIAPLVSKETPEVLSTH</sequence>
<reference evidence="6 7" key="1">
    <citation type="submission" date="2021-01" db="EMBL/GenBank/DDBJ databases">
        <title>Carboxyliciviraga sp.nov., isolated from coastal sediments.</title>
        <authorList>
            <person name="Lu D."/>
            <person name="Zhang T."/>
        </authorList>
    </citation>
    <scope>NUCLEOTIDE SEQUENCE [LARGE SCALE GENOMIC DNA]</scope>
    <source>
        <strain evidence="6 7">N1Y132</strain>
    </source>
</reference>
<evidence type="ECO:0000313" key="7">
    <source>
        <dbReference type="Proteomes" id="UP000605676"/>
    </source>
</evidence>
<evidence type="ECO:0000256" key="3">
    <source>
        <dbReference type="ARBA" id="ARBA00022741"/>
    </source>
</evidence>
<dbReference type="Proteomes" id="UP000605676">
    <property type="component" value="Unassembled WGS sequence"/>
</dbReference>
<dbReference type="SUPFAM" id="SSF52540">
    <property type="entry name" value="P-loop containing nucleoside triphosphate hydrolases"/>
    <property type="match status" value="1"/>
</dbReference>
<dbReference type="Gene3D" id="3.40.50.300">
    <property type="entry name" value="P-loop containing nucleotide triphosphate hydrolases"/>
    <property type="match status" value="1"/>
</dbReference>
<keyword evidence="4 6" id="KW-0067">ATP-binding</keyword>
<accession>A0ABS1HK67</accession>
<evidence type="ECO:0000313" key="6">
    <source>
        <dbReference type="EMBL" id="MBK3518069.1"/>
    </source>
</evidence>
<feature type="domain" description="ABC transporter" evidence="5">
    <location>
        <begin position="5"/>
        <end position="240"/>
    </location>
</feature>
<dbReference type="EMBL" id="JAENRR010000026">
    <property type="protein sequence ID" value="MBK3518069.1"/>
    <property type="molecule type" value="Genomic_DNA"/>
</dbReference>
<dbReference type="InterPro" id="IPR015856">
    <property type="entry name" value="ABC_transpr_CbiO/EcfA_su"/>
</dbReference>
<dbReference type="InterPro" id="IPR003439">
    <property type="entry name" value="ABC_transporter-like_ATP-bd"/>
</dbReference>
<dbReference type="CDD" id="cd03225">
    <property type="entry name" value="ABC_cobalt_CbiO_domain1"/>
    <property type="match status" value="1"/>
</dbReference>
<protein>
    <submittedName>
        <fullName evidence="6">ABC transporter ATP-binding protein</fullName>
    </submittedName>
</protein>
<evidence type="ECO:0000256" key="2">
    <source>
        <dbReference type="ARBA" id="ARBA00022448"/>
    </source>
</evidence>
<name>A0ABS1HK67_9BACT</name>
<dbReference type="SMART" id="SM00382">
    <property type="entry name" value="AAA"/>
    <property type="match status" value="1"/>
</dbReference>
<evidence type="ECO:0000259" key="5">
    <source>
        <dbReference type="PROSITE" id="PS50893"/>
    </source>
</evidence>
<comment type="caution">
    <text evidence="6">The sequence shown here is derived from an EMBL/GenBank/DDBJ whole genome shotgun (WGS) entry which is preliminary data.</text>
</comment>
<dbReference type="PANTHER" id="PTHR43553">
    <property type="entry name" value="HEAVY METAL TRANSPORTER"/>
    <property type="match status" value="1"/>
</dbReference>
<comment type="similarity">
    <text evidence="1">Belongs to the ABC transporter superfamily.</text>
</comment>
<evidence type="ECO:0000256" key="1">
    <source>
        <dbReference type="ARBA" id="ARBA00005417"/>
    </source>
</evidence>